<sequence>MKDPAISIQDLYVSYYGNEAVKGVSLSVNTGNLVGIIGPNGAGKSTFLKAMLNLIPKDKGDVKVMGRTIKEVRKNIAYVPQRNDIDWDFPITVLDAVLIGTYPHLKLFRRPKKKDKEWAIECLQRVGMEEFSKRQIGELSGGQQQRVFLARALAQKADLFFLDEPFVGVDVSSEETIVKILKELCRQGKTVIVVHHDLSKANDYFNQLILLNKELISFGTVEEVFKPEVIAKAYKGQFAFMNEIGVSL</sequence>
<dbReference type="InterPro" id="IPR027417">
    <property type="entry name" value="P-loop_NTPase"/>
</dbReference>
<accession>A0A0M0GE55</accession>
<dbReference type="SUPFAM" id="SSF52540">
    <property type="entry name" value="P-loop containing nucleoside triphosphate hydrolases"/>
    <property type="match status" value="1"/>
</dbReference>
<evidence type="ECO:0000313" key="7">
    <source>
        <dbReference type="Proteomes" id="UP000037109"/>
    </source>
</evidence>
<dbReference type="PANTHER" id="PTHR42734:SF5">
    <property type="entry name" value="IRON TRANSPORT SYSTEM ATP-BINDING PROTEIN HI_0361-RELATED"/>
    <property type="match status" value="1"/>
</dbReference>
<comment type="caution">
    <text evidence="6">The sequence shown here is derived from an EMBL/GenBank/DDBJ whole genome shotgun (WGS) entry which is preliminary data.</text>
</comment>
<evidence type="ECO:0000259" key="5">
    <source>
        <dbReference type="PROSITE" id="PS50893"/>
    </source>
</evidence>
<evidence type="ECO:0000256" key="3">
    <source>
        <dbReference type="ARBA" id="ARBA00022741"/>
    </source>
</evidence>
<proteinExistence type="inferred from homology"/>
<dbReference type="PROSITE" id="PS00211">
    <property type="entry name" value="ABC_TRANSPORTER_1"/>
    <property type="match status" value="1"/>
</dbReference>
<dbReference type="InterPro" id="IPR003439">
    <property type="entry name" value="ABC_transporter-like_ATP-bd"/>
</dbReference>
<comment type="similarity">
    <text evidence="1">Belongs to the ABC transporter superfamily.</text>
</comment>
<dbReference type="SMART" id="SM00382">
    <property type="entry name" value="AAA"/>
    <property type="match status" value="1"/>
</dbReference>
<keyword evidence="3" id="KW-0547">Nucleotide-binding</keyword>
<dbReference type="GO" id="GO:0005524">
    <property type="term" value="F:ATP binding"/>
    <property type="evidence" value="ECO:0007669"/>
    <property type="project" value="UniProtKB-KW"/>
</dbReference>
<dbReference type="CDD" id="cd03235">
    <property type="entry name" value="ABC_Metallic_Cations"/>
    <property type="match status" value="1"/>
</dbReference>
<organism evidence="6 7">
    <name type="scientific">Sporosarcina globispora</name>
    <name type="common">Bacillus globisporus</name>
    <dbReference type="NCBI Taxonomy" id="1459"/>
    <lineage>
        <taxon>Bacteria</taxon>
        <taxon>Bacillati</taxon>
        <taxon>Bacillota</taxon>
        <taxon>Bacilli</taxon>
        <taxon>Bacillales</taxon>
        <taxon>Caryophanaceae</taxon>
        <taxon>Sporosarcina</taxon>
    </lineage>
</organism>
<evidence type="ECO:0000313" key="6">
    <source>
        <dbReference type="EMBL" id="KON88205.1"/>
    </source>
</evidence>
<reference evidence="7" key="1">
    <citation type="submission" date="2015-07" db="EMBL/GenBank/DDBJ databases">
        <title>Fjat-10036 dsm4.</title>
        <authorList>
            <person name="Liu B."/>
            <person name="Wang J."/>
            <person name="Zhu Y."/>
            <person name="Liu G."/>
            <person name="Chen Q."/>
            <person name="Chen Z."/>
            <person name="Lan J."/>
            <person name="Che J."/>
            <person name="Ge C."/>
            <person name="Shi H."/>
            <person name="Pan Z."/>
            <person name="Liu X."/>
        </authorList>
    </citation>
    <scope>NUCLEOTIDE SEQUENCE [LARGE SCALE GENOMIC DNA]</scope>
    <source>
        <strain evidence="7">DSM 4</strain>
    </source>
</reference>
<dbReference type="PANTHER" id="PTHR42734">
    <property type="entry name" value="METAL TRANSPORT SYSTEM ATP-BINDING PROTEIN TM_0124-RELATED"/>
    <property type="match status" value="1"/>
</dbReference>
<keyword evidence="4" id="KW-0067">ATP-binding</keyword>
<protein>
    <submittedName>
        <fullName evidence="6">Manganese transporter</fullName>
    </submittedName>
</protein>
<dbReference type="STRING" id="1459.AF332_16265"/>
<evidence type="ECO:0000256" key="4">
    <source>
        <dbReference type="ARBA" id="ARBA00022840"/>
    </source>
</evidence>
<gene>
    <name evidence="6" type="ORF">AF332_16265</name>
</gene>
<evidence type="ECO:0000256" key="1">
    <source>
        <dbReference type="ARBA" id="ARBA00005417"/>
    </source>
</evidence>
<dbReference type="InterPro" id="IPR050153">
    <property type="entry name" value="Metal_Ion_Import_ABC"/>
</dbReference>
<dbReference type="Gene3D" id="3.40.50.300">
    <property type="entry name" value="P-loop containing nucleotide triphosphate hydrolases"/>
    <property type="match status" value="1"/>
</dbReference>
<dbReference type="RefSeq" id="WP_053435576.1">
    <property type="nucleotide sequence ID" value="NZ_LGUF01000007.1"/>
</dbReference>
<dbReference type="InterPro" id="IPR017871">
    <property type="entry name" value="ABC_transporter-like_CS"/>
</dbReference>
<evidence type="ECO:0000256" key="2">
    <source>
        <dbReference type="ARBA" id="ARBA00022448"/>
    </source>
</evidence>
<dbReference type="Pfam" id="PF00005">
    <property type="entry name" value="ABC_tran"/>
    <property type="match status" value="1"/>
</dbReference>
<dbReference type="PATRIC" id="fig|1459.3.peg.3551"/>
<dbReference type="InterPro" id="IPR003593">
    <property type="entry name" value="AAA+_ATPase"/>
</dbReference>
<dbReference type="Proteomes" id="UP000037109">
    <property type="component" value="Unassembled WGS sequence"/>
</dbReference>
<dbReference type="EMBL" id="LGUF01000007">
    <property type="protein sequence ID" value="KON88205.1"/>
    <property type="molecule type" value="Genomic_DNA"/>
</dbReference>
<feature type="domain" description="ABC transporter" evidence="5">
    <location>
        <begin position="6"/>
        <end position="238"/>
    </location>
</feature>
<name>A0A0M0GE55_SPOGL</name>
<dbReference type="PROSITE" id="PS50893">
    <property type="entry name" value="ABC_TRANSPORTER_2"/>
    <property type="match status" value="1"/>
</dbReference>
<keyword evidence="2" id="KW-0813">Transport</keyword>
<dbReference type="FunFam" id="3.40.50.300:FF:000134">
    <property type="entry name" value="Iron-enterobactin ABC transporter ATP-binding protein"/>
    <property type="match status" value="1"/>
</dbReference>
<dbReference type="AlphaFoldDB" id="A0A0M0GE55"/>
<dbReference type="OrthoDB" id="9806726at2"/>
<dbReference type="GO" id="GO:0016887">
    <property type="term" value="F:ATP hydrolysis activity"/>
    <property type="evidence" value="ECO:0007669"/>
    <property type="project" value="InterPro"/>
</dbReference>
<keyword evidence="7" id="KW-1185">Reference proteome</keyword>